<dbReference type="Proteomes" id="UP001055153">
    <property type="component" value="Unassembled WGS sequence"/>
</dbReference>
<dbReference type="Pfam" id="PF13439">
    <property type="entry name" value="Glyco_transf_4"/>
    <property type="match status" value="1"/>
</dbReference>
<comment type="caution">
    <text evidence="2">The sequence shown here is derived from an EMBL/GenBank/DDBJ whole genome shotgun (WGS) entry which is preliminary data.</text>
</comment>
<accession>A0ABQ4SLN8</accession>
<dbReference type="Pfam" id="PF13692">
    <property type="entry name" value="Glyco_trans_1_4"/>
    <property type="match status" value="1"/>
</dbReference>
<dbReference type="InterPro" id="IPR028098">
    <property type="entry name" value="Glyco_trans_4-like_N"/>
</dbReference>
<protein>
    <submittedName>
        <fullName evidence="2">D-inositol-3-phosphate glycosyltransferase</fullName>
    </submittedName>
</protein>
<dbReference type="SUPFAM" id="SSF53756">
    <property type="entry name" value="UDP-Glycosyltransferase/glycogen phosphorylase"/>
    <property type="match status" value="1"/>
</dbReference>
<proteinExistence type="predicted"/>
<keyword evidence="3" id="KW-1185">Reference proteome</keyword>
<reference evidence="2" key="2">
    <citation type="submission" date="2021-08" db="EMBL/GenBank/DDBJ databases">
        <authorList>
            <person name="Tani A."/>
            <person name="Ola A."/>
            <person name="Ogura Y."/>
            <person name="Katsura K."/>
            <person name="Hayashi T."/>
        </authorList>
    </citation>
    <scope>NUCLEOTIDE SEQUENCE</scope>
    <source>
        <strain evidence="2">DSM 17168</strain>
    </source>
</reference>
<dbReference type="CDD" id="cd03801">
    <property type="entry name" value="GT4_PimA-like"/>
    <property type="match status" value="1"/>
</dbReference>
<evidence type="ECO:0000313" key="2">
    <source>
        <dbReference type="EMBL" id="GJE04095.1"/>
    </source>
</evidence>
<reference evidence="2" key="1">
    <citation type="journal article" date="2021" name="Front. Microbiol.">
        <title>Comprehensive Comparative Genomics and Phenotyping of Methylobacterium Species.</title>
        <authorList>
            <person name="Alessa O."/>
            <person name="Ogura Y."/>
            <person name="Fujitani Y."/>
            <person name="Takami H."/>
            <person name="Hayashi T."/>
            <person name="Sahin N."/>
            <person name="Tani A."/>
        </authorList>
    </citation>
    <scope>NUCLEOTIDE SEQUENCE</scope>
    <source>
        <strain evidence="2">DSM 17168</strain>
    </source>
</reference>
<dbReference type="EMBL" id="BPQQ01000101">
    <property type="protein sequence ID" value="GJE04095.1"/>
    <property type="molecule type" value="Genomic_DNA"/>
</dbReference>
<feature type="domain" description="Glycosyltransferase subfamily 4-like N-terminal" evidence="1">
    <location>
        <begin position="34"/>
        <end position="180"/>
    </location>
</feature>
<evidence type="ECO:0000259" key="1">
    <source>
        <dbReference type="Pfam" id="PF13439"/>
    </source>
</evidence>
<gene>
    <name evidence="2" type="primary">mshA_22</name>
    <name evidence="2" type="ORF">GMJLKIPL_6055</name>
</gene>
<organism evidence="2 3">
    <name type="scientific">Methylobacterium isbiliense</name>
    <dbReference type="NCBI Taxonomy" id="315478"/>
    <lineage>
        <taxon>Bacteria</taxon>
        <taxon>Pseudomonadati</taxon>
        <taxon>Pseudomonadota</taxon>
        <taxon>Alphaproteobacteria</taxon>
        <taxon>Hyphomicrobiales</taxon>
        <taxon>Methylobacteriaceae</taxon>
        <taxon>Methylobacterium</taxon>
    </lineage>
</organism>
<dbReference type="RefSeq" id="WP_238241465.1">
    <property type="nucleotide sequence ID" value="NZ_BPQQ01000101.1"/>
</dbReference>
<sequence>MRIAFLSPGSPETPAAWSGTPYFCLRALRAQFETVVPVQSPAMQRLQRALRRAGSRLRTDPAREPAFGRLYALALRRQLDRLRPDAVFGLASTTQLAGLVGDYPVVHCSDATFRGMCGYYPDWFSGLSPRSVRNGEAMERRVILGAALALYPSDWAAASARDDYGAPAERVHTVPFGANLADPPARDPFRRDGVCRLLFVGVDWARKGGDLALAVLRGLTAAGVAAELHVVGCTPPPEAAAVPGLVAHGFLSKGDPDQVRRLQDLFARAAFLIVPSRQEAYGLVFCEAGAYGLPSLATETGGIPTIVRPGVNGFLFAPEAGPGPYVEAVREHWSSPDAYARLRESTLARARAVLTWDAWGERSAGLIRRAARPTPAPAAARLAPAAEGAR</sequence>
<evidence type="ECO:0000313" key="3">
    <source>
        <dbReference type="Proteomes" id="UP001055153"/>
    </source>
</evidence>
<name>A0ABQ4SLN8_9HYPH</name>
<dbReference type="PANTHER" id="PTHR12526:SF637">
    <property type="entry name" value="GLYCOSYLTRANSFERASE EPSF-RELATED"/>
    <property type="match status" value="1"/>
</dbReference>
<dbReference type="Gene3D" id="3.40.50.2000">
    <property type="entry name" value="Glycogen Phosphorylase B"/>
    <property type="match status" value="2"/>
</dbReference>
<dbReference type="PANTHER" id="PTHR12526">
    <property type="entry name" value="GLYCOSYLTRANSFERASE"/>
    <property type="match status" value="1"/>
</dbReference>